<feature type="domain" description="Myb-like" evidence="2">
    <location>
        <begin position="347"/>
        <end position="394"/>
    </location>
</feature>
<reference evidence="3" key="1">
    <citation type="submission" date="2022-11" db="EMBL/GenBank/DDBJ databases">
        <authorList>
            <person name="Petersen C."/>
        </authorList>
    </citation>
    <scope>NUCLEOTIDE SEQUENCE</scope>
    <source>
        <strain evidence="3">IBT 34128</strain>
    </source>
</reference>
<name>A0A9W9KDY4_9EURO</name>
<dbReference type="RefSeq" id="XP_056513162.1">
    <property type="nucleotide sequence ID" value="XM_056655135.1"/>
</dbReference>
<accession>A0A9W9KDY4</accession>
<dbReference type="CDD" id="cd00167">
    <property type="entry name" value="SANT"/>
    <property type="match status" value="1"/>
</dbReference>
<evidence type="ECO:0000259" key="2">
    <source>
        <dbReference type="PROSITE" id="PS50090"/>
    </source>
</evidence>
<dbReference type="PROSITE" id="PS50090">
    <property type="entry name" value="MYB_LIKE"/>
    <property type="match status" value="1"/>
</dbReference>
<dbReference type="SUPFAM" id="SSF46689">
    <property type="entry name" value="Homeodomain-like"/>
    <property type="match status" value="1"/>
</dbReference>
<protein>
    <recommendedName>
        <fullName evidence="2">Myb-like domain-containing protein</fullName>
    </recommendedName>
</protein>
<dbReference type="InterPro" id="IPR009057">
    <property type="entry name" value="Homeodomain-like_sf"/>
</dbReference>
<feature type="compositionally biased region" description="Low complexity" evidence="1">
    <location>
        <begin position="34"/>
        <end position="48"/>
    </location>
</feature>
<dbReference type="EMBL" id="JAPMSZ010000005">
    <property type="protein sequence ID" value="KAJ5102331.1"/>
    <property type="molecule type" value="Genomic_DNA"/>
</dbReference>
<dbReference type="Proteomes" id="UP001141434">
    <property type="component" value="Unassembled WGS sequence"/>
</dbReference>
<feature type="region of interest" description="Disordered" evidence="1">
    <location>
        <begin position="34"/>
        <end position="71"/>
    </location>
</feature>
<evidence type="ECO:0000256" key="1">
    <source>
        <dbReference type="SAM" id="MobiDB-lite"/>
    </source>
</evidence>
<organism evidence="3 4">
    <name type="scientific">Penicillium alfredii</name>
    <dbReference type="NCBI Taxonomy" id="1506179"/>
    <lineage>
        <taxon>Eukaryota</taxon>
        <taxon>Fungi</taxon>
        <taxon>Dikarya</taxon>
        <taxon>Ascomycota</taxon>
        <taxon>Pezizomycotina</taxon>
        <taxon>Eurotiomycetes</taxon>
        <taxon>Eurotiomycetidae</taxon>
        <taxon>Eurotiales</taxon>
        <taxon>Aspergillaceae</taxon>
        <taxon>Penicillium</taxon>
    </lineage>
</organism>
<dbReference type="InterPro" id="IPR001005">
    <property type="entry name" value="SANT/Myb"/>
</dbReference>
<sequence length="400" mass="44899">MSSASFRQEPFRTWNPFQDKSHFRDSLSIHRYPSPVSITTISPSSNSSDLASKHKEAHPHKSERHPLPARPPVEVCLDGRRPQEASTPPHQPAVEDYTLCVDPETENFGFEDILQLQDLPISEDEVHSMICDNVGLGSQRPLGFDSDDLGLTPTLGWHSQVGSAGSPFLTGGHSDATIDPAILDDHQLRHIEQTPATATEVFPTIGTPSPCSADGIAPRCRRQISRKTDTPGQQRSKKDRLAVIVDNRPTNRTGNFTRVNHRKKLSFSTLRDQFSTLPVEERLQFLSWLFEGALSQCFHSPSFTKDASASSCIPRREEAPTTLPEQSNAGTQVVDTKHTYRSRKGLPWSIEEDQLLVKLRQEENLSWSEVIKRFSQEFPGRKQGSIQVHWSTTLRKRQPS</sequence>
<comment type="caution">
    <text evidence="3">The sequence shown here is derived from an EMBL/GenBank/DDBJ whole genome shotgun (WGS) entry which is preliminary data.</text>
</comment>
<reference evidence="3" key="2">
    <citation type="journal article" date="2023" name="IMA Fungus">
        <title>Comparative genomic study of the Penicillium genus elucidates a diverse pangenome and 15 lateral gene transfer events.</title>
        <authorList>
            <person name="Petersen C."/>
            <person name="Sorensen T."/>
            <person name="Nielsen M.R."/>
            <person name="Sondergaard T.E."/>
            <person name="Sorensen J.L."/>
            <person name="Fitzpatrick D.A."/>
            <person name="Frisvad J.C."/>
            <person name="Nielsen K.L."/>
        </authorList>
    </citation>
    <scope>NUCLEOTIDE SEQUENCE</scope>
    <source>
        <strain evidence="3">IBT 34128</strain>
    </source>
</reference>
<keyword evidence="4" id="KW-1185">Reference proteome</keyword>
<dbReference type="OrthoDB" id="2143914at2759"/>
<evidence type="ECO:0000313" key="4">
    <source>
        <dbReference type="Proteomes" id="UP001141434"/>
    </source>
</evidence>
<proteinExistence type="predicted"/>
<dbReference type="GeneID" id="81394303"/>
<dbReference type="Gene3D" id="1.10.10.60">
    <property type="entry name" value="Homeodomain-like"/>
    <property type="match status" value="1"/>
</dbReference>
<dbReference type="AlphaFoldDB" id="A0A9W9KDY4"/>
<dbReference type="Pfam" id="PF13921">
    <property type="entry name" value="Myb_DNA-bind_6"/>
    <property type="match status" value="1"/>
</dbReference>
<gene>
    <name evidence="3" type="ORF">NUU61_004553</name>
</gene>
<evidence type="ECO:0000313" key="3">
    <source>
        <dbReference type="EMBL" id="KAJ5102331.1"/>
    </source>
</evidence>